<dbReference type="CDD" id="cd18793">
    <property type="entry name" value="SF2_C_SNF"/>
    <property type="match status" value="1"/>
</dbReference>
<dbReference type="GO" id="GO:0016787">
    <property type="term" value="F:hydrolase activity"/>
    <property type="evidence" value="ECO:0007669"/>
    <property type="project" value="UniProtKB-KW"/>
</dbReference>
<dbReference type="InterPro" id="IPR049730">
    <property type="entry name" value="SNF2/RAD54-like_C"/>
</dbReference>
<dbReference type="SMART" id="SM00487">
    <property type="entry name" value="DEXDc"/>
    <property type="match status" value="1"/>
</dbReference>
<dbReference type="Gene3D" id="3.40.50.10810">
    <property type="entry name" value="Tandem AAA-ATPase domain"/>
    <property type="match status" value="1"/>
</dbReference>
<dbReference type="FunFam" id="3.40.50.10810:FF:000031">
    <property type="entry name" value="Helicase, SNF2/RAD54 family"/>
    <property type="match status" value="1"/>
</dbReference>
<keyword evidence="6" id="KW-1185">Reference proteome</keyword>
<evidence type="ECO:0000256" key="1">
    <source>
        <dbReference type="ARBA" id="ARBA00022801"/>
    </source>
</evidence>
<dbReference type="Pfam" id="PF12419">
    <property type="entry name" value="DUF3670"/>
    <property type="match status" value="1"/>
</dbReference>
<name>A0A4U2YRJ5_9ACTN</name>
<dbReference type="InterPro" id="IPR038718">
    <property type="entry name" value="SNF2-like_sf"/>
</dbReference>
<reference evidence="5 6" key="1">
    <citation type="submission" date="2019-04" db="EMBL/GenBank/DDBJ databases">
        <authorList>
            <person name="Dong K."/>
        </authorList>
    </citation>
    <scope>NUCLEOTIDE SEQUENCE [LARGE SCALE GENOMIC DNA]</scope>
    <source>
        <strain evidence="6">dk3543</strain>
    </source>
</reference>
<dbReference type="PROSITE" id="PS51192">
    <property type="entry name" value="HELICASE_ATP_BIND_1"/>
    <property type="match status" value="1"/>
</dbReference>
<dbReference type="PROSITE" id="PS51194">
    <property type="entry name" value="HELICASE_CTER"/>
    <property type="match status" value="1"/>
</dbReference>
<dbReference type="GO" id="GO:0005524">
    <property type="term" value="F:ATP binding"/>
    <property type="evidence" value="ECO:0007669"/>
    <property type="project" value="InterPro"/>
</dbReference>
<organism evidence="5 6">
    <name type="scientific">Nocardioides jishulii</name>
    <dbReference type="NCBI Taxonomy" id="2575440"/>
    <lineage>
        <taxon>Bacteria</taxon>
        <taxon>Bacillati</taxon>
        <taxon>Actinomycetota</taxon>
        <taxon>Actinomycetes</taxon>
        <taxon>Propionibacteriales</taxon>
        <taxon>Nocardioidaceae</taxon>
        <taxon>Nocardioides</taxon>
    </lineage>
</organism>
<dbReference type="InterPro" id="IPR027417">
    <property type="entry name" value="P-loop_NTPase"/>
</dbReference>
<proteinExistence type="predicted"/>
<evidence type="ECO:0000256" key="2">
    <source>
        <dbReference type="SAM" id="MobiDB-lite"/>
    </source>
</evidence>
<dbReference type="InterPro" id="IPR022138">
    <property type="entry name" value="DUF3670"/>
</dbReference>
<dbReference type="EMBL" id="SZPY01000001">
    <property type="protein sequence ID" value="TKI64039.1"/>
    <property type="molecule type" value="Genomic_DNA"/>
</dbReference>
<dbReference type="Pfam" id="PF00176">
    <property type="entry name" value="SNF2-rel_dom"/>
    <property type="match status" value="1"/>
</dbReference>
<dbReference type="SMART" id="SM00490">
    <property type="entry name" value="HELICc"/>
    <property type="match status" value="1"/>
</dbReference>
<keyword evidence="1" id="KW-0378">Hydrolase</keyword>
<keyword evidence="5" id="KW-0067">ATP-binding</keyword>
<sequence length="904" mass="98671">MSLVPTSGPATLRSAEPPREATIEFTGPGQRTVTLPVTAAMPVLARAQRGGGELHPTVVLLAGAAHLGLRLVADGRFGPHPEQPWWVPVLLPADDDRIAQLAAARADDGLDPAAAEGVVRRMVDAVVDASPRKAPSRTQVRQPASPVDYSSRLQSRLQRIRRTHGVDDRPQTVTLSLRVEAADEQLYAGELRLVPQVHAEENPLHLADASALWLETGPDASHGFGDRARTHASIAIRRAADAWDVLDRLLDQRVPDELVLDSDEITSLLDRGLDALAEVGVDVLWPRSIGRDLSSRAVVESTSSRGFDDDPLQSSTLSAENLFAFKWQVSLRGEELSEAEMEQLAKAATPVIKLRDNWVVVDPTTARRARKRLIRNARPAEAVAAALSGVVEVDKTEVQVHPGASIEVVRKRLLEAHQATVEVPKKLAATLRDYQHQGLSWLAHVTGLGLGAVLADDMGLGKTITLIALHLHRREAGFDGPTLVVCPASLLGNWQAEIERFAPGTPVRRFHGGGRSLEGLAGERPTGEGDAGFVLTTYGTMRNDAETLASVRWDLVVADEAQHVKNAASSTARALRSIDSRARVALTGTPVENNLTELWAILDWVVPGLLGSRLAFRRVWASPIEAGVDSKVTQRFADLIGPFLLRRRKSDPGIAPELPPKTETDHLLGLTTEQAVLYESFVKDRMERIERSEPEERRGLVLAMLTGLKQICNHPAQFLKQANPKLNGRSEKLDLLDELIGTVLAEDGAVLVFTQYVAMGNLISTHLRRAGVPHQFLHGSVPVAEREQMVRRFQADDADDRVPVFLLSLKAGGTGLNLTRADHVVHVDRWWNPAVEEQATDRAYRIGQTKPVQVHRMVTQGTVEERIAALLERKRGLADAVLGQGEAALTELSDDELRDLVALR</sequence>
<dbReference type="RefSeq" id="WP_137064503.1">
    <property type="nucleotide sequence ID" value="NZ_CP040748.1"/>
</dbReference>
<dbReference type="PANTHER" id="PTHR10799">
    <property type="entry name" value="SNF2/RAD54 HELICASE FAMILY"/>
    <property type="match status" value="1"/>
</dbReference>
<feature type="domain" description="Helicase C-terminal" evidence="4">
    <location>
        <begin position="735"/>
        <end position="898"/>
    </location>
</feature>
<dbReference type="Proteomes" id="UP000307808">
    <property type="component" value="Unassembled WGS sequence"/>
</dbReference>
<evidence type="ECO:0000313" key="5">
    <source>
        <dbReference type="EMBL" id="TKI64039.1"/>
    </source>
</evidence>
<dbReference type="GO" id="GO:0004386">
    <property type="term" value="F:helicase activity"/>
    <property type="evidence" value="ECO:0007669"/>
    <property type="project" value="UniProtKB-KW"/>
</dbReference>
<dbReference type="InterPro" id="IPR001650">
    <property type="entry name" value="Helicase_C-like"/>
</dbReference>
<keyword evidence="5" id="KW-0547">Nucleotide-binding</keyword>
<dbReference type="Gene3D" id="3.40.50.300">
    <property type="entry name" value="P-loop containing nucleotide triphosphate hydrolases"/>
    <property type="match status" value="1"/>
</dbReference>
<dbReference type="SUPFAM" id="SSF52540">
    <property type="entry name" value="P-loop containing nucleoside triphosphate hydrolases"/>
    <property type="match status" value="2"/>
</dbReference>
<dbReference type="InterPro" id="IPR014001">
    <property type="entry name" value="Helicase_ATP-bd"/>
</dbReference>
<dbReference type="Pfam" id="PF00271">
    <property type="entry name" value="Helicase_C"/>
    <property type="match status" value="1"/>
</dbReference>
<feature type="region of interest" description="Disordered" evidence="2">
    <location>
        <begin position="129"/>
        <end position="149"/>
    </location>
</feature>
<keyword evidence="5" id="KW-0347">Helicase</keyword>
<comment type="caution">
    <text evidence="5">The sequence shown here is derived from an EMBL/GenBank/DDBJ whole genome shotgun (WGS) entry which is preliminary data.</text>
</comment>
<feature type="domain" description="Helicase ATP-binding" evidence="3">
    <location>
        <begin position="443"/>
        <end position="608"/>
    </location>
</feature>
<evidence type="ECO:0000259" key="3">
    <source>
        <dbReference type="PROSITE" id="PS51192"/>
    </source>
</evidence>
<gene>
    <name evidence="5" type="ORF">FC770_02365</name>
</gene>
<dbReference type="AlphaFoldDB" id="A0A4U2YRJ5"/>
<accession>A0A4U2YRJ5</accession>
<evidence type="ECO:0000259" key="4">
    <source>
        <dbReference type="PROSITE" id="PS51194"/>
    </source>
</evidence>
<evidence type="ECO:0000313" key="6">
    <source>
        <dbReference type="Proteomes" id="UP000307808"/>
    </source>
</evidence>
<dbReference type="FunFam" id="3.40.50.300:FF:000533">
    <property type="entry name" value="Helicase, Snf2 family"/>
    <property type="match status" value="1"/>
</dbReference>
<dbReference type="OrthoDB" id="9760715at2"/>
<protein>
    <submittedName>
        <fullName evidence="5">DEAD/DEAH box helicase</fullName>
    </submittedName>
</protein>
<dbReference type="InterPro" id="IPR000330">
    <property type="entry name" value="SNF2_N"/>
</dbReference>